<feature type="region of interest" description="Disordered" evidence="1">
    <location>
        <begin position="1"/>
        <end position="57"/>
    </location>
</feature>
<dbReference type="AlphaFoldDB" id="A0A239PSL0"/>
<dbReference type="SUPFAM" id="SSF56935">
    <property type="entry name" value="Porins"/>
    <property type="match status" value="2"/>
</dbReference>
<organism evidence="2 3">
    <name type="scientific">Amphiplicatus metriothermophilus</name>
    <dbReference type="NCBI Taxonomy" id="1519374"/>
    <lineage>
        <taxon>Bacteria</taxon>
        <taxon>Pseudomonadati</taxon>
        <taxon>Pseudomonadota</taxon>
        <taxon>Alphaproteobacteria</taxon>
        <taxon>Parvularculales</taxon>
        <taxon>Parvularculaceae</taxon>
        <taxon>Amphiplicatus</taxon>
    </lineage>
</organism>
<accession>A0A239PSL0</accession>
<dbReference type="OrthoDB" id="8479313at2"/>
<evidence type="ECO:0000256" key="1">
    <source>
        <dbReference type="SAM" id="MobiDB-lite"/>
    </source>
</evidence>
<name>A0A239PSL0_9PROT</name>
<dbReference type="EMBL" id="FZQA01000003">
    <property type="protein sequence ID" value="SNT73265.1"/>
    <property type="molecule type" value="Genomic_DNA"/>
</dbReference>
<protein>
    <submittedName>
        <fullName evidence="2">Uncharacterized protein, PEP-CTERM system associated</fullName>
    </submittedName>
</protein>
<keyword evidence="3" id="KW-1185">Reference proteome</keyword>
<proteinExistence type="predicted"/>
<gene>
    <name evidence="2" type="ORF">SAMN06297382_1663</name>
</gene>
<evidence type="ECO:0000313" key="3">
    <source>
        <dbReference type="Proteomes" id="UP000198346"/>
    </source>
</evidence>
<sequence length="607" mass="65770">MTRRREFRGVSAGPASKIPAGASSERGAGSRPPAQAHTPPVERAARGGIGATRRPARTRPGWRAGLLAGCAALAASSAIAQVSGPSAPLRLRTDYFGYGASVSPRVSYTDNIQLAPDGLEEGSFIGSTLFSGAAIWSSPRFTGIVNGDLDFSYIGEGSDFVVNQDIAATTTTTVVDNLLYVDVSGQTSRQLLGENARFSSNVNAARRQRANVHSFAASPYLYRQFPNASAAELRYRFSQVYIDDDSAGANPFAGGLLNDSSAHEAVASFESGRMFDRLRFTATAYANRTVEDGSAFAPDFEYEQGSASLAAQYFLSDRFALSGAVGYDEIDTETVPGLFDDGDLSGVFWRAGFYAQPGRKLTARIEYGRRYDDDFVDATVAYQLSRRFQFTAGANRSFQTRAQAVSGEQRALQRQTLEFADRLREGQALSPEGVIQAANRFARGGVNAQTFGFSTTDSAYARLAGAYDRLQLSLSGNYQDSDFGFRQNTVYGATFDVRRQVSRRLTAYARAFYRHADTDFDPAVCQANPFLFGFDVDDPLFDPVAACEAFALNNGRTETAGGDVGLSWRVYKNVSAFAEYGRTNRFADSALLEYAENTVTAGLTIDF</sequence>
<evidence type="ECO:0000313" key="2">
    <source>
        <dbReference type="EMBL" id="SNT73265.1"/>
    </source>
</evidence>
<dbReference type="Proteomes" id="UP000198346">
    <property type="component" value="Unassembled WGS sequence"/>
</dbReference>
<dbReference type="RefSeq" id="WP_089412144.1">
    <property type="nucleotide sequence ID" value="NZ_FZQA01000003.1"/>
</dbReference>
<reference evidence="2 3" key="1">
    <citation type="submission" date="2017-07" db="EMBL/GenBank/DDBJ databases">
        <authorList>
            <person name="Sun Z.S."/>
            <person name="Albrecht U."/>
            <person name="Echele G."/>
            <person name="Lee C.C."/>
        </authorList>
    </citation>
    <scope>NUCLEOTIDE SEQUENCE [LARGE SCALE GENOMIC DNA]</scope>
    <source>
        <strain evidence="2 3">CGMCC 1.12710</strain>
    </source>
</reference>